<proteinExistence type="predicted"/>
<accession>A0A6G0TRQ8</accession>
<gene>
    <name evidence="2" type="ORF">AGLY_006683</name>
</gene>
<keyword evidence="1" id="KW-0175">Coiled coil</keyword>
<sequence>MFTNNCNSNSLIQCDDVINLISSDDSDCDVPHYIRRRSNTEYTQTNNIVNQNLSNNLYNYNNQTEMPTLVPEPIVINVEKTGNTQSNRGKSVKKPIVPKKKFNSGPTCLINPNNSRSKTPVRHFVANKFVKRLSFYQRVNSRLMSKVKQLTIRKQELQDIQIKYLHLKEKVLETEEKLLDNGVDTSEYPVFALVCEDKDSETINDNKYDILLECKLDRENQKPDEDEPEYILTRESSPILEPQIKNGINFK</sequence>
<reference evidence="2 3" key="1">
    <citation type="submission" date="2019-08" db="EMBL/GenBank/DDBJ databases">
        <title>The genome of the soybean aphid Biotype 1, its phylome, world population structure and adaptation to the North American continent.</title>
        <authorList>
            <person name="Giordano R."/>
            <person name="Donthu R.K."/>
            <person name="Hernandez A.G."/>
            <person name="Wright C.L."/>
            <person name="Zimin A.V."/>
        </authorList>
    </citation>
    <scope>NUCLEOTIDE SEQUENCE [LARGE SCALE GENOMIC DNA]</scope>
    <source>
        <tissue evidence="2">Whole aphids</tissue>
    </source>
</reference>
<name>A0A6G0TRQ8_APHGL</name>
<evidence type="ECO:0000313" key="2">
    <source>
        <dbReference type="EMBL" id="KAE9537660.1"/>
    </source>
</evidence>
<evidence type="ECO:0000313" key="3">
    <source>
        <dbReference type="Proteomes" id="UP000475862"/>
    </source>
</evidence>
<dbReference type="Proteomes" id="UP000475862">
    <property type="component" value="Unassembled WGS sequence"/>
</dbReference>
<evidence type="ECO:0000256" key="1">
    <source>
        <dbReference type="SAM" id="Coils"/>
    </source>
</evidence>
<organism evidence="2 3">
    <name type="scientific">Aphis glycines</name>
    <name type="common">Soybean aphid</name>
    <dbReference type="NCBI Taxonomy" id="307491"/>
    <lineage>
        <taxon>Eukaryota</taxon>
        <taxon>Metazoa</taxon>
        <taxon>Ecdysozoa</taxon>
        <taxon>Arthropoda</taxon>
        <taxon>Hexapoda</taxon>
        <taxon>Insecta</taxon>
        <taxon>Pterygota</taxon>
        <taxon>Neoptera</taxon>
        <taxon>Paraneoptera</taxon>
        <taxon>Hemiptera</taxon>
        <taxon>Sternorrhyncha</taxon>
        <taxon>Aphidomorpha</taxon>
        <taxon>Aphidoidea</taxon>
        <taxon>Aphididae</taxon>
        <taxon>Aphidini</taxon>
        <taxon>Aphis</taxon>
        <taxon>Aphis</taxon>
    </lineage>
</organism>
<dbReference type="AlphaFoldDB" id="A0A6G0TRQ8"/>
<protein>
    <submittedName>
        <fullName evidence="2">Uncharacterized protein</fullName>
    </submittedName>
</protein>
<dbReference type="OrthoDB" id="6610742at2759"/>
<feature type="coiled-coil region" evidence="1">
    <location>
        <begin position="140"/>
        <end position="177"/>
    </location>
</feature>
<comment type="caution">
    <text evidence="2">The sequence shown here is derived from an EMBL/GenBank/DDBJ whole genome shotgun (WGS) entry which is preliminary data.</text>
</comment>
<keyword evidence="3" id="KW-1185">Reference proteome</keyword>
<dbReference type="EMBL" id="VYZN01000018">
    <property type="protein sequence ID" value="KAE9537660.1"/>
    <property type="molecule type" value="Genomic_DNA"/>
</dbReference>